<proteinExistence type="predicted"/>
<dbReference type="Proteomes" id="UP001501153">
    <property type="component" value="Unassembled WGS sequence"/>
</dbReference>
<sequence>MIQKQTAINQLSIMENAPCSTRPQPLLVSLHSTELVRPEGVNFPLPPRLFLYTQPGRRTQIVALCGTTGKLFPTTTYDRGPLQLVGGRQYATRQALGEHYQAQHAAMLPADGAATLLGVDGSIREVRPEKGRKTFGLAQLCAALKASYIDVHCPQHGPYKGYILVFDDGGKDRRRPINPLATAAWFETYPLEQYSPVDVVAGPVLLMKSGLMR</sequence>
<comment type="caution">
    <text evidence="1">The sequence shown here is derived from an EMBL/GenBank/DDBJ whole genome shotgun (WGS) entry which is preliminary data.</text>
</comment>
<evidence type="ECO:0000313" key="2">
    <source>
        <dbReference type="Proteomes" id="UP001501153"/>
    </source>
</evidence>
<gene>
    <name evidence="1" type="ORF">GCM10023185_40080</name>
</gene>
<reference evidence="2" key="1">
    <citation type="journal article" date="2019" name="Int. J. Syst. Evol. Microbiol.">
        <title>The Global Catalogue of Microorganisms (GCM) 10K type strain sequencing project: providing services to taxonomists for standard genome sequencing and annotation.</title>
        <authorList>
            <consortium name="The Broad Institute Genomics Platform"/>
            <consortium name="The Broad Institute Genome Sequencing Center for Infectious Disease"/>
            <person name="Wu L."/>
            <person name="Ma J."/>
        </authorList>
    </citation>
    <scope>NUCLEOTIDE SEQUENCE [LARGE SCALE GENOMIC DNA]</scope>
    <source>
        <strain evidence="2">JCM 17923</strain>
    </source>
</reference>
<keyword evidence="2" id="KW-1185">Reference proteome</keyword>
<evidence type="ECO:0000313" key="1">
    <source>
        <dbReference type="EMBL" id="GAA4367846.1"/>
    </source>
</evidence>
<organism evidence="1 2">
    <name type="scientific">Hymenobacter saemangeumensis</name>
    <dbReference type="NCBI Taxonomy" id="1084522"/>
    <lineage>
        <taxon>Bacteria</taxon>
        <taxon>Pseudomonadati</taxon>
        <taxon>Bacteroidota</taxon>
        <taxon>Cytophagia</taxon>
        <taxon>Cytophagales</taxon>
        <taxon>Hymenobacteraceae</taxon>
        <taxon>Hymenobacter</taxon>
    </lineage>
</organism>
<accession>A0ABP8IQY2</accession>
<name>A0ABP8IQY2_9BACT</name>
<protein>
    <submittedName>
        <fullName evidence="1">Uncharacterized protein</fullName>
    </submittedName>
</protein>
<dbReference type="EMBL" id="BAABGZ010000078">
    <property type="protein sequence ID" value="GAA4367846.1"/>
    <property type="molecule type" value="Genomic_DNA"/>
</dbReference>